<dbReference type="OrthoDB" id="7842712at2"/>
<dbReference type="RefSeq" id="WP_138015271.1">
    <property type="nucleotide sequence ID" value="NZ_SULI01000003.1"/>
</dbReference>
<dbReference type="EMBL" id="SULI01000003">
    <property type="protein sequence ID" value="TKZ21948.1"/>
    <property type="molecule type" value="Genomic_DNA"/>
</dbReference>
<evidence type="ECO:0000313" key="2">
    <source>
        <dbReference type="Proteomes" id="UP000306575"/>
    </source>
</evidence>
<evidence type="ECO:0008006" key="3">
    <source>
        <dbReference type="Google" id="ProtNLM"/>
    </source>
</evidence>
<name>A0A4U7N859_9RHOB</name>
<protein>
    <recommendedName>
        <fullName evidence="3">SRPBCC family protein</fullName>
    </recommendedName>
</protein>
<keyword evidence="2" id="KW-1185">Reference proteome</keyword>
<comment type="caution">
    <text evidence="1">The sequence shown here is derived from an EMBL/GenBank/DDBJ whole genome shotgun (WGS) entry which is preliminary data.</text>
</comment>
<dbReference type="InterPro" id="IPR023393">
    <property type="entry name" value="START-like_dom_sf"/>
</dbReference>
<dbReference type="InterPro" id="IPR019587">
    <property type="entry name" value="Polyketide_cyclase/dehydratase"/>
</dbReference>
<dbReference type="AlphaFoldDB" id="A0A4U7N859"/>
<dbReference type="Pfam" id="PF10604">
    <property type="entry name" value="Polyketide_cyc2"/>
    <property type="match status" value="1"/>
</dbReference>
<proteinExistence type="predicted"/>
<accession>A0A4U7N859</accession>
<gene>
    <name evidence="1" type="ORF">FAP39_04945</name>
</gene>
<evidence type="ECO:0000313" key="1">
    <source>
        <dbReference type="EMBL" id="TKZ21948.1"/>
    </source>
</evidence>
<dbReference type="SUPFAM" id="SSF55961">
    <property type="entry name" value="Bet v1-like"/>
    <property type="match status" value="1"/>
</dbReference>
<sequence length="222" mass="23446">MSEDLAGRYAVCALDTKSSITGVNMTRSSIIKSTCVAATFLATSLSTPVLADGSGQNSNLACDDAMMRGGIAQLSATHATINTSILIDAAPAVVWATLTNFETMPTWSTGTLQGMTGDIESGGSVVVTFLFGVDDAGRPISNKIPHTLIFEDGEKIGWSDPFPADLGGGHDNHIYAVEACGDKTLFTQSDEIVDNPYAVNFVTQLLAGYQLFNRELKIAVED</sequence>
<organism evidence="1 2">
    <name type="scientific">Shimia litoralis</name>
    <dbReference type="NCBI Taxonomy" id="420403"/>
    <lineage>
        <taxon>Bacteria</taxon>
        <taxon>Pseudomonadati</taxon>
        <taxon>Pseudomonadota</taxon>
        <taxon>Alphaproteobacteria</taxon>
        <taxon>Rhodobacterales</taxon>
        <taxon>Roseobacteraceae</taxon>
    </lineage>
</organism>
<dbReference type="Gene3D" id="3.30.530.20">
    <property type="match status" value="1"/>
</dbReference>
<dbReference type="Proteomes" id="UP000306575">
    <property type="component" value="Unassembled WGS sequence"/>
</dbReference>
<reference evidence="1 2" key="1">
    <citation type="submission" date="2019-04" db="EMBL/GenBank/DDBJ databases">
        <title>Genome sequence of Pelagicola litoralis CL-ES2.</title>
        <authorList>
            <person name="Cao J."/>
        </authorList>
    </citation>
    <scope>NUCLEOTIDE SEQUENCE [LARGE SCALE GENOMIC DNA]</scope>
    <source>
        <strain evidence="1 2">CL-ES2</strain>
    </source>
</reference>